<gene>
    <name evidence="4" type="primary">nlhH_1</name>
    <name evidence="4" type="ORF">KOR34_09760</name>
</gene>
<dbReference type="SUPFAM" id="SSF53474">
    <property type="entry name" value="alpha/beta-Hydrolases"/>
    <property type="match status" value="1"/>
</dbReference>
<protein>
    <submittedName>
        <fullName evidence="4">Carboxylesterase NlhH</fullName>
        <ecNumber evidence="4">3.1.1.1</ecNumber>
    </submittedName>
</protein>
<dbReference type="EC" id="3.1.1.1" evidence="4"/>
<dbReference type="PANTHER" id="PTHR48081">
    <property type="entry name" value="AB HYDROLASE SUPERFAMILY PROTEIN C4A8.06C"/>
    <property type="match status" value="1"/>
</dbReference>
<keyword evidence="1 4" id="KW-0378">Hydrolase</keyword>
<dbReference type="InterPro" id="IPR049492">
    <property type="entry name" value="BD-FAE-like_dom"/>
</dbReference>
<sequence precursor="true">MTCNPLGHAARRSLGVVVALCLLATEPATAQPPAPTVNDLVYAKTVSDSGEPIELHLDLWMPLDRSARPRPLVIWVHGGAWLAGSYNAPPPGLRQLLRRGFAVASVQYRLSSQAIAPAQIHDIKGAVRFLRANAARRQLDPERFAVWGASAGGHLAALLATSGGVAESEGDVGGNVDQPSGVQAAVDYFGPTDLLRMQTDVADPPGSAIDHDAPDSPESKLLGFTGPGRGVGVLREAADSRLTEFASEIALAKLMNPIEHVDAHDPPIFIAHGEDDNVVPIEQSVRLAQKLAEAGVPHELQRVAGAGHGFRAMSADVNSAAVDFLAERIGPATQKRRQADAGSAE</sequence>
<feature type="chain" id="PRO_5022753462" evidence="2">
    <location>
        <begin position="31"/>
        <end position="345"/>
    </location>
</feature>
<dbReference type="InterPro" id="IPR050300">
    <property type="entry name" value="GDXG_lipolytic_enzyme"/>
</dbReference>
<evidence type="ECO:0000259" key="3">
    <source>
        <dbReference type="Pfam" id="PF20434"/>
    </source>
</evidence>
<reference evidence="4 5" key="1">
    <citation type="submission" date="2019-02" db="EMBL/GenBank/DDBJ databases">
        <title>Deep-cultivation of Planctomycetes and their phenomic and genomic characterization uncovers novel biology.</title>
        <authorList>
            <person name="Wiegand S."/>
            <person name="Jogler M."/>
            <person name="Boedeker C."/>
            <person name="Pinto D."/>
            <person name="Vollmers J."/>
            <person name="Rivas-Marin E."/>
            <person name="Kohn T."/>
            <person name="Peeters S.H."/>
            <person name="Heuer A."/>
            <person name="Rast P."/>
            <person name="Oberbeckmann S."/>
            <person name="Bunk B."/>
            <person name="Jeske O."/>
            <person name="Meyerdierks A."/>
            <person name="Storesund J.E."/>
            <person name="Kallscheuer N."/>
            <person name="Luecker S."/>
            <person name="Lage O.M."/>
            <person name="Pohl T."/>
            <person name="Merkel B.J."/>
            <person name="Hornburger P."/>
            <person name="Mueller R.-W."/>
            <person name="Bruemmer F."/>
            <person name="Labrenz M."/>
            <person name="Spormann A.M."/>
            <person name="Op Den Camp H."/>
            <person name="Overmann J."/>
            <person name="Amann R."/>
            <person name="Jetten M.S.M."/>
            <person name="Mascher T."/>
            <person name="Medema M.H."/>
            <person name="Devos D.P."/>
            <person name="Kaster A.-K."/>
            <person name="Ovreas L."/>
            <person name="Rohde M."/>
            <person name="Galperin M.Y."/>
            <person name="Jogler C."/>
        </authorList>
    </citation>
    <scope>NUCLEOTIDE SEQUENCE [LARGE SCALE GENOMIC DNA]</scope>
    <source>
        <strain evidence="4 5">KOR34</strain>
    </source>
</reference>
<feature type="domain" description="BD-FAE-like" evidence="3">
    <location>
        <begin position="57"/>
        <end position="291"/>
    </location>
</feature>
<dbReference type="Pfam" id="PF20434">
    <property type="entry name" value="BD-FAE"/>
    <property type="match status" value="1"/>
</dbReference>
<evidence type="ECO:0000313" key="4">
    <source>
        <dbReference type="EMBL" id="TWT36077.1"/>
    </source>
</evidence>
<keyword evidence="2" id="KW-0732">Signal</keyword>
<comment type="caution">
    <text evidence="4">The sequence shown here is derived from an EMBL/GenBank/DDBJ whole genome shotgun (WGS) entry which is preliminary data.</text>
</comment>
<accession>A0A5C5VDQ7</accession>
<dbReference type="InterPro" id="IPR029058">
    <property type="entry name" value="AB_hydrolase_fold"/>
</dbReference>
<dbReference type="EMBL" id="SIHJ01000001">
    <property type="protein sequence ID" value="TWT36077.1"/>
    <property type="molecule type" value="Genomic_DNA"/>
</dbReference>
<dbReference type="RefSeq" id="WP_146562702.1">
    <property type="nucleotide sequence ID" value="NZ_SIHJ01000001.1"/>
</dbReference>
<organism evidence="4 5">
    <name type="scientific">Posidoniimonas corsicana</name>
    <dbReference type="NCBI Taxonomy" id="1938618"/>
    <lineage>
        <taxon>Bacteria</taxon>
        <taxon>Pseudomonadati</taxon>
        <taxon>Planctomycetota</taxon>
        <taxon>Planctomycetia</taxon>
        <taxon>Pirellulales</taxon>
        <taxon>Lacipirellulaceae</taxon>
        <taxon>Posidoniimonas</taxon>
    </lineage>
</organism>
<feature type="signal peptide" evidence="2">
    <location>
        <begin position="1"/>
        <end position="30"/>
    </location>
</feature>
<dbReference type="GO" id="GO:0106435">
    <property type="term" value="F:carboxylesterase activity"/>
    <property type="evidence" value="ECO:0007669"/>
    <property type="project" value="UniProtKB-EC"/>
</dbReference>
<dbReference type="PANTHER" id="PTHR48081:SF13">
    <property type="entry name" value="ALPHA_BETA HYDROLASE"/>
    <property type="match status" value="1"/>
</dbReference>
<name>A0A5C5VDQ7_9BACT</name>
<dbReference type="Gene3D" id="3.40.50.1820">
    <property type="entry name" value="alpha/beta hydrolase"/>
    <property type="match status" value="1"/>
</dbReference>
<keyword evidence="5" id="KW-1185">Reference proteome</keyword>
<dbReference type="AlphaFoldDB" id="A0A5C5VDQ7"/>
<proteinExistence type="predicted"/>
<dbReference type="OrthoDB" id="265201at2"/>
<dbReference type="Proteomes" id="UP000316714">
    <property type="component" value="Unassembled WGS sequence"/>
</dbReference>
<evidence type="ECO:0000256" key="1">
    <source>
        <dbReference type="ARBA" id="ARBA00022801"/>
    </source>
</evidence>
<evidence type="ECO:0000256" key="2">
    <source>
        <dbReference type="SAM" id="SignalP"/>
    </source>
</evidence>
<evidence type="ECO:0000313" key="5">
    <source>
        <dbReference type="Proteomes" id="UP000316714"/>
    </source>
</evidence>